<dbReference type="Pfam" id="PF00248">
    <property type="entry name" value="Aldo_ket_red"/>
    <property type="match status" value="1"/>
</dbReference>
<dbReference type="SUPFAM" id="SSF51430">
    <property type="entry name" value="NAD(P)-linked oxidoreductase"/>
    <property type="match status" value="1"/>
</dbReference>
<evidence type="ECO:0000256" key="6">
    <source>
        <dbReference type="ARBA" id="ARBA00031154"/>
    </source>
</evidence>
<reference evidence="12" key="1">
    <citation type="submission" date="2012-12" db="EMBL/GenBank/DDBJ databases">
        <authorList>
            <person name="Hellsten U."/>
            <person name="Grimwood J."/>
            <person name="Chapman J.A."/>
            <person name="Shapiro H."/>
            <person name="Aerts A."/>
            <person name="Otillar R.P."/>
            <person name="Terry A.Y."/>
            <person name="Boore J.L."/>
            <person name="Simakov O."/>
            <person name="Marletaz F."/>
            <person name="Cho S.-J."/>
            <person name="Edsinger-Gonzales E."/>
            <person name="Havlak P."/>
            <person name="Kuo D.-H."/>
            <person name="Larsson T."/>
            <person name="Lv J."/>
            <person name="Arendt D."/>
            <person name="Savage R."/>
            <person name="Osoegawa K."/>
            <person name="de Jong P."/>
            <person name="Lindberg D.R."/>
            <person name="Seaver E.C."/>
            <person name="Weisblat D.A."/>
            <person name="Putnam N.H."/>
            <person name="Grigoriev I.V."/>
            <person name="Rokhsar D.S."/>
        </authorList>
    </citation>
    <scope>NUCLEOTIDE SEQUENCE</scope>
</reference>
<protein>
    <recommendedName>
        <fullName evidence="7">GCS light chain</fullName>
    </recommendedName>
    <alternativeName>
        <fullName evidence="5">Gamma-ECS regulatory subunit</fullName>
    </alternativeName>
    <alternativeName>
        <fullName evidence="8">Gamma-glutamylcysteine synthetase regulatory subunit</fullName>
    </alternativeName>
    <alternativeName>
        <fullName evidence="6">Glutamate--cysteine ligase modifier subunit</fullName>
    </alternativeName>
</protein>
<dbReference type="eggNOG" id="KOG3023">
    <property type="taxonomic scope" value="Eukaryota"/>
</dbReference>
<sequence>LTVKIFLKEANEQLVSDALETTLNEMGICSVETVILSFKPVSDEDVYLNSLKKLWKVLESLVGKGLVYTLGVCDLNINHLQTLYEWAEIKPIINQMNLANCCVIPPEMSQYAQNKEIQLLTHSDPVEILSDEALQELLVSKFAVQWVSRYSVLIKCRGIIKSKGFAVKAKNSKK</sequence>
<evidence type="ECO:0000256" key="2">
    <source>
        <dbReference type="ARBA" id="ARBA00008612"/>
    </source>
</evidence>
<evidence type="ECO:0000313" key="12">
    <source>
        <dbReference type="Proteomes" id="UP000015101"/>
    </source>
</evidence>
<dbReference type="PANTHER" id="PTHR13295:SF4">
    <property type="entry name" value="GLUTAMATE--CYSTEINE LIGASE REGULATORY SUBUNIT"/>
    <property type="match status" value="1"/>
</dbReference>
<dbReference type="OMA" id="MISCEVP"/>
<evidence type="ECO:0000256" key="4">
    <source>
        <dbReference type="ARBA" id="ARBA00022684"/>
    </source>
</evidence>
<proteinExistence type="inferred from homology"/>
<dbReference type="Gene3D" id="3.20.20.100">
    <property type="entry name" value="NADP-dependent oxidoreductase domain"/>
    <property type="match status" value="1"/>
</dbReference>
<dbReference type="STRING" id="6412.T1FZ88"/>
<dbReference type="OrthoDB" id="5596051at2759"/>
<dbReference type="CTD" id="20214136"/>
<dbReference type="GO" id="GO:0006750">
    <property type="term" value="P:glutathione biosynthetic process"/>
    <property type="evidence" value="ECO:0007669"/>
    <property type="project" value="UniProtKB-UniPathway"/>
</dbReference>
<dbReference type="EnsemblMetazoa" id="HelroT67967">
    <property type="protein sequence ID" value="HelroP67967"/>
    <property type="gene ID" value="HelroG67967"/>
</dbReference>
<evidence type="ECO:0000256" key="1">
    <source>
        <dbReference type="ARBA" id="ARBA00005006"/>
    </source>
</evidence>
<reference evidence="10 12" key="2">
    <citation type="journal article" date="2013" name="Nature">
        <title>Insights into bilaterian evolution from three spiralian genomes.</title>
        <authorList>
            <person name="Simakov O."/>
            <person name="Marletaz F."/>
            <person name="Cho S.J."/>
            <person name="Edsinger-Gonzales E."/>
            <person name="Havlak P."/>
            <person name="Hellsten U."/>
            <person name="Kuo D.H."/>
            <person name="Larsson T."/>
            <person name="Lv J."/>
            <person name="Arendt D."/>
            <person name="Savage R."/>
            <person name="Osoegawa K."/>
            <person name="de Jong P."/>
            <person name="Grimwood J."/>
            <person name="Chapman J.A."/>
            <person name="Shapiro H."/>
            <person name="Aerts A."/>
            <person name="Otillar R.P."/>
            <person name="Terry A.Y."/>
            <person name="Boore J.L."/>
            <person name="Grigoriev I.V."/>
            <person name="Lindberg D.R."/>
            <person name="Seaver E.C."/>
            <person name="Weisblat D.A."/>
            <person name="Putnam N.H."/>
            <person name="Rokhsar D.S."/>
        </authorList>
    </citation>
    <scope>NUCLEOTIDE SEQUENCE</scope>
</reference>
<dbReference type="EMBL" id="AMQM01001368">
    <property type="status" value="NOT_ANNOTATED_CDS"/>
    <property type="molecule type" value="Genomic_DNA"/>
</dbReference>
<evidence type="ECO:0000313" key="10">
    <source>
        <dbReference type="EMBL" id="ESN96249.1"/>
    </source>
</evidence>
<evidence type="ECO:0000256" key="3">
    <source>
        <dbReference type="ARBA" id="ARBA00011532"/>
    </source>
</evidence>
<keyword evidence="12" id="KW-1185">Reference proteome</keyword>
<comment type="pathway">
    <text evidence="1">Sulfur metabolism; glutathione biosynthesis; glutathione from L-cysteine and L-glutamate: step 1/2.</text>
</comment>
<dbReference type="UniPathway" id="UPA00142">
    <property type="reaction ID" value="UER00209"/>
</dbReference>
<dbReference type="InParanoid" id="T1FZ88"/>
<accession>T1FZ88</accession>
<dbReference type="HOGENOM" id="CLU_055657_1_0_1"/>
<evidence type="ECO:0000259" key="9">
    <source>
        <dbReference type="Pfam" id="PF00248"/>
    </source>
</evidence>
<dbReference type="InterPro" id="IPR023210">
    <property type="entry name" value="NADP_OxRdtase_dom"/>
</dbReference>
<dbReference type="InterPro" id="IPR036812">
    <property type="entry name" value="NAD(P)_OxRdtase_dom_sf"/>
</dbReference>
<keyword evidence="4" id="KW-0317">Glutathione biosynthesis</keyword>
<organism evidence="11 12">
    <name type="scientific">Helobdella robusta</name>
    <name type="common">Californian leech</name>
    <dbReference type="NCBI Taxonomy" id="6412"/>
    <lineage>
        <taxon>Eukaryota</taxon>
        <taxon>Metazoa</taxon>
        <taxon>Spiralia</taxon>
        <taxon>Lophotrochozoa</taxon>
        <taxon>Annelida</taxon>
        <taxon>Clitellata</taxon>
        <taxon>Hirudinea</taxon>
        <taxon>Rhynchobdellida</taxon>
        <taxon>Glossiphoniidae</taxon>
        <taxon>Helobdella</taxon>
    </lineage>
</organism>
<reference evidence="11" key="3">
    <citation type="submission" date="2015-06" db="UniProtKB">
        <authorList>
            <consortium name="EnsemblMetazoa"/>
        </authorList>
    </citation>
    <scope>IDENTIFICATION</scope>
</reference>
<dbReference type="FunCoup" id="T1FZ88">
    <property type="interactions" value="1193"/>
</dbReference>
<dbReference type="GO" id="GO:0035226">
    <property type="term" value="F:glutamate-cysteine ligase catalytic subunit binding"/>
    <property type="evidence" value="ECO:0007669"/>
    <property type="project" value="InterPro"/>
</dbReference>
<dbReference type="PANTHER" id="PTHR13295">
    <property type="entry name" value="GLUTAMATE CYSTEINE LIGASE REGULATORY SUBUNIT"/>
    <property type="match status" value="1"/>
</dbReference>
<feature type="domain" description="NADP-dependent oxidoreductase" evidence="9">
    <location>
        <begin position="44"/>
        <end position="123"/>
    </location>
</feature>
<dbReference type="KEGG" id="hro:HELRODRAFT_67967"/>
<evidence type="ECO:0000256" key="7">
    <source>
        <dbReference type="ARBA" id="ARBA00031732"/>
    </source>
</evidence>
<dbReference type="Proteomes" id="UP000015101">
    <property type="component" value="Unassembled WGS sequence"/>
</dbReference>
<evidence type="ECO:0000256" key="8">
    <source>
        <dbReference type="ARBA" id="ARBA00032926"/>
    </source>
</evidence>
<dbReference type="RefSeq" id="XP_009025171.1">
    <property type="nucleotide sequence ID" value="XM_009026923.1"/>
</dbReference>
<comment type="similarity">
    <text evidence="2">Belongs to the aldo/keto reductase family. Glutamate--cysteine ligase light chain subfamily.</text>
</comment>
<evidence type="ECO:0000313" key="11">
    <source>
        <dbReference type="EnsemblMetazoa" id="HelroP67967"/>
    </source>
</evidence>
<dbReference type="EMBL" id="KB097495">
    <property type="protein sequence ID" value="ESN96249.1"/>
    <property type="molecule type" value="Genomic_DNA"/>
</dbReference>
<dbReference type="InterPro" id="IPR032963">
    <property type="entry name" value="Gclm"/>
</dbReference>
<dbReference type="GeneID" id="20214136"/>
<comment type="subunit">
    <text evidence="3">Heterodimer of a catalytic heavy chain and a regulatory light chain.</text>
</comment>
<name>T1FZ88_HELRO</name>
<evidence type="ECO:0000256" key="5">
    <source>
        <dbReference type="ARBA" id="ARBA00030406"/>
    </source>
</evidence>
<gene>
    <name evidence="11" type="primary">20214136</name>
    <name evidence="10" type="ORF">HELRODRAFT_67967</name>
</gene>
<dbReference type="AlphaFoldDB" id="T1FZ88"/>